<keyword evidence="9" id="KW-1133">Transmembrane helix</keyword>
<dbReference type="InterPro" id="IPR003609">
    <property type="entry name" value="Pan_app"/>
</dbReference>
<dbReference type="SMART" id="SM00220">
    <property type="entry name" value="S_TKc"/>
    <property type="match status" value="1"/>
</dbReference>
<dbReference type="PROSITE" id="PS00108">
    <property type="entry name" value="PROTEIN_KINASE_ST"/>
    <property type="match status" value="1"/>
</dbReference>
<dbReference type="PROSITE" id="PS50011">
    <property type="entry name" value="PROTEIN_KINASE_DOM"/>
    <property type="match status" value="1"/>
</dbReference>
<keyword evidence="6 15" id="KW-0547">Nucleotide-binding</keyword>
<dbReference type="GO" id="GO:0016020">
    <property type="term" value="C:membrane"/>
    <property type="evidence" value="ECO:0007669"/>
    <property type="project" value="UniProtKB-SubCell"/>
</dbReference>
<dbReference type="SMART" id="SM00473">
    <property type="entry name" value="PAN_AP"/>
    <property type="match status" value="1"/>
</dbReference>
<evidence type="ECO:0000256" key="18">
    <source>
        <dbReference type="SAM" id="SignalP"/>
    </source>
</evidence>
<dbReference type="PROSITE" id="PS50948">
    <property type="entry name" value="PAN"/>
    <property type="match status" value="1"/>
</dbReference>
<dbReference type="InterPro" id="IPR000858">
    <property type="entry name" value="S_locus_glycoprot_dom"/>
</dbReference>
<dbReference type="Gene3D" id="1.10.510.10">
    <property type="entry name" value="Transferase(Phosphotransferase) domain 1"/>
    <property type="match status" value="2"/>
</dbReference>
<evidence type="ECO:0000256" key="6">
    <source>
        <dbReference type="ARBA" id="ARBA00022741"/>
    </source>
</evidence>
<comment type="caution">
    <text evidence="16">Lacks conserved residue(s) required for the propagation of feature annotation.</text>
</comment>
<dbReference type="InterPro" id="IPR024171">
    <property type="entry name" value="SRK-like_kinase"/>
</dbReference>
<dbReference type="InterPro" id="IPR036426">
    <property type="entry name" value="Bulb-type_lectin_dom_sf"/>
</dbReference>
<dbReference type="InterPro" id="IPR008271">
    <property type="entry name" value="Ser/Thr_kinase_AS"/>
</dbReference>
<evidence type="ECO:0000256" key="17">
    <source>
        <dbReference type="PROSITE-ProRule" id="PRU10141"/>
    </source>
</evidence>
<dbReference type="GO" id="GO:0004674">
    <property type="term" value="F:protein serine/threonine kinase activity"/>
    <property type="evidence" value="ECO:0007669"/>
    <property type="project" value="UniProtKB-KW"/>
</dbReference>
<dbReference type="Pfam" id="PF00954">
    <property type="entry name" value="S_locus_glycop"/>
    <property type="match status" value="1"/>
</dbReference>
<dbReference type="InterPro" id="IPR001480">
    <property type="entry name" value="Bulb-type_lectin_dom"/>
</dbReference>
<dbReference type="InterPro" id="IPR001245">
    <property type="entry name" value="Ser-Thr/Tyr_kinase_cat_dom"/>
</dbReference>
<dbReference type="PANTHER" id="PTHR32444">
    <property type="entry name" value="BULB-TYPE LECTIN DOMAIN-CONTAINING PROTEIN"/>
    <property type="match status" value="1"/>
</dbReference>
<keyword evidence="16" id="KW-0245">EGF-like domain</keyword>
<keyword evidence="10" id="KW-0472">Membrane</keyword>
<evidence type="ECO:0000256" key="8">
    <source>
        <dbReference type="ARBA" id="ARBA00022840"/>
    </source>
</evidence>
<dbReference type="CDD" id="cd00028">
    <property type="entry name" value="B_lectin"/>
    <property type="match status" value="1"/>
</dbReference>
<dbReference type="SMART" id="SM00108">
    <property type="entry name" value="B_lectin"/>
    <property type="match status" value="1"/>
</dbReference>
<evidence type="ECO:0000259" key="21">
    <source>
        <dbReference type="PROSITE" id="PS50927"/>
    </source>
</evidence>
<dbReference type="Gene3D" id="3.30.200.20">
    <property type="entry name" value="Phosphorylase Kinase, domain 1"/>
    <property type="match status" value="1"/>
</dbReference>
<protein>
    <recommendedName>
        <fullName evidence="15">Receptor-like serine/threonine-protein kinase</fullName>
        <ecNumber evidence="15">2.7.11.1</ecNumber>
    </recommendedName>
</protein>
<dbReference type="Proteomes" id="UP000197138">
    <property type="component" value="Unassembled WGS sequence"/>
</dbReference>
<evidence type="ECO:0000256" key="13">
    <source>
        <dbReference type="ARBA" id="ARBA00047899"/>
    </source>
</evidence>
<accession>A0A218WXT2</accession>
<comment type="catalytic activity">
    <reaction evidence="13 15">
        <text>L-threonyl-[protein] + ATP = O-phospho-L-threonyl-[protein] + ADP + H(+)</text>
        <dbReference type="Rhea" id="RHEA:46608"/>
        <dbReference type="Rhea" id="RHEA-COMP:11060"/>
        <dbReference type="Rhea" id="RHEA-COMP:11605"/>
        <dbReference type="ChEBI" id="CHEBI:15378"/>
        <dbReference type="ChEBI" id="CHEBI:30013"/>
        <dbReference type="ChEBI" id="CHEBI:30616"/>
        <dbReference type="ChEBI" id="CHEBI:61977"/>
        <dbReference type="ChEBI" id="CHEBI:456216"/>
        <dbReference type="EC" id="2.7.11.1"/>
    </reaction>
</comment>
<feature type="signal peptide" evidence="18">
    <location>
        <begin position="1"/>
        <end position="24"/>
    </location>
</feature>
<dbReference type="GO" id="GO:0005524">
    <property type="term" value="F:ATP binding"/>
    <property type="evidence" value="ECO:0007669"/>
    <property type="project" value="UniProtKB-UniRule"/>
</dbReference>
<keyword evidence="11" id="KW-1015">Disulfide bond</keyword>
<dbReference type="PIRSF" id="PIRSF000641">
    <property type="entry name" value="SRK"/>
    <property type="match status" value="1"/>
</dbReference>
<evidence type="ECO:0000259" key="20">
    <source>
        <dbReference type="PROSITE" id="PS50026"/>
    </source>
</evidence>
<name>A0A218WXT2_PUNGR</name>
<evidence type="ECO:0000256" key="9">
    <source>
        <dbReference type="ARBA" id="ARBA00022989"/>
    </source>
</evidence>
<evidence type="ECO:0000256" key="15">
    <source>
        <dbReference type="PIRNR" id="PIRNR000641"/>
    </source>
</evidence>
<dbReference type="Pfam" id="PF08276">
    <property type="entry name" value="PAN_2"/>
    <property type="match status" value="1"/>
</dbReference>
<feature type="binding site" evidence="17">
    <location>
        <position position="507"/>
    </location>
    <ligand>
        <name>ATP</name>
        <dbReference type="ChEBI" id="CHEBI:30616"/>
    </ligand>
</feature>
<dbReference type="GO" id="GO:0106310">
    <property type="term" value="F:protein serine kinase activity"/>
    <property type="evidence" value="ECO:0007669"/>
    <property type="project" value="RHEA"/>
</dbReference>
<feature type="domain" description="EGF-like" evidence="20">
    <location>
        <begin position="288"/>
        <end position="326"/>
    </location>
</feature>
<evidence type="ECO:0000259" key="19">
    <source>
        <dbReference type="PROSITE" id="PS50011"/>
    </source>
</evidence>
<dbReference type="SUPFAM" id="SSF56112">
    <property type="entry name" value="Protein kinase-like (PK-like)"/>
    <property type="match status" value="1"/>
</dbReference>
<dbReference type="PROSITE" id="PS00107">
    <property type="entry name" value="PROTEIN_KINASE_ATP"/>
    <property type="match status" value="1"/>
</dbReference>
<dbReference type="EMBL" id="MTKT01002534">
    <property type="protein sequence ID" value="OWM77607.1"/>
    <property type="molecule type" value="Genomic_DNA"/>
</dbReference>
<evidence type="ECO:0000256" key="11">
    <source>
        <dbReference type="ARBA" id="ARBA00023157"/>
    </source>
</evidence>
<reference evidence="24" key="1">
    <citation type="journal article" date="2017" name="Plant J.">
        <title>The pomegranate (Punica granatum L.) genome and the genomics of punicalagin biosynthesis.</title>
        <authorList>
            <person name="Qin G."/>
            <person name="Xu C."/>
            <person name="Ming R."/>
            <person name="Tang H."/>
            <person name="Guyot R."/>
            <person name="Kramer E.M."/>
            <person name="Hu Y."/>
            <person name="Yi X."/>
            <person name="Qi Y."/>
            <person name="Xu X."/>
            <person name="Gao Z."/>
            <person name="Pan H."/>
            <person name="Jian J."/>
            <person name="Tian Y."/>
            <person name="Yue Z."/>
            <person name="Xu Y."/>
        </authorList>
    </citation>
    <scope>NUCLEOTIDE SEQUENCE [LARGE SCALE GENOMIC DNA]</scope>
    <source>
        <strain evidence="24">cv. Dabenzi</strain>
    </source>
</reference>
<evidence type="ECO:0000256" key="10">
    <source>
        <dbReference type="ARBA" id="ARBA00023136"/>
    </source>
</evidence>
<evidence type="ECO:0000256" key="16">
    <source>
        <dbReference type="PROSITE-ProRule" id="PRU00076"/>
    </source>
</evidence>
<comment type="subcellular location">
    <subcellularLocation>
        <location evidence="1">Membrane</location>
        <topology evidence="1">Single-pass type I membrane protein</topology>
    </subcellularLocation>
</comment>
<keyword evidence="12" id="KW-0325">Glycoprotein</keyword>
<dbReference type="InterPro" id="IPR017441">
    <property type="entry name" value="Protein_kinase_ATP_BS"/>
</dbReference>
<evidence type="ECO:0000313" key="23">
    <source>
        <dbReference type="EMBL" id="OWM77607.1"/>
    </source>
</evidence>
<dbReference type="PANTHER" id="PTHR32444:SF63">
    <property type="entry name" value="G-TYPE LECTIN S-RECEPTOR-LIKE SERINE_THREONINE-PROTEIN KINASE RKS1"/>
    <property type="match status" value="1"/>
</dbReference>
<dbReference type="Pfam" id="PF07714">
    <property type="entry name" value="PK_Tyr_Ser-Thr"/>
    <property type="match status" value="1"/>
</dbReference>
<dbReference type="PROSITE" id="PS50026">
    <property type="entry name" value="EGF_3"/>
    <property type="match status" value="1"/>
</dbReference>
<dbReference type="PROSITE" id="PS50927">
    <property type="entry name" value="BULB_LECTIN"/>
    <property type="match status" value="1"/>
</dbReference>
<evidence type="ECO:0000256" key="7">
    <source>
        <dbReference type="ARBA" id="ARBA00022777"/>
    </source>
</evidence>
<dbReference type="FunFam" id="3.30.200.20:FF:000195">
    <property type="entry name" value="G-type lectin S-receptor-like serine/threonine-protein kinase"/>
    <property type="match status" value="1"/>
</dbReference>
<dbReference type="Pfam" id="PF01453">
    <property type="entry name" value="B_lectin"/>
    <property type="match status" value="1"/>
</dbReference>
<evidence type="ECO:0000256" key="5">
    <source>
        <dbReference type="ARBA" id="ARBA00022729"/>
    </source>
</evidence>
<dbReference type="SUPFAM" id="SSF51110">
    <property type="entry name" value="alpha-D-mannose-specific plant lectins"/>
    <property type="match status" value="1"/>
</dbReference>
<dbReference type="FunFam" id="2.90.10.10:FF:000005">
    <property type="entry name" value="G-type lectin S-receptor-like serine/threonine-protein kinase"/>
    <property type="match status" value="1"/>
</dbReference>
<keyword evidence="5 18" id="KW-0732">Signal</keyword>
<evidence type="ECO:0000256" key="12">
    <source>
        <dbReference type="ARBA" id="ARBA00023180"/>
    </source>
</evidence>
<evidence type="ECO:0000256" key="14">
    <source>
        <dbReference type="ARBA" id="ARBA00048679"/>
    </source>
</evidence>
<keyword evidence="2 15" id="KW-0723">Serine/threonine-protein kinase</keyword>
<dbReference type="CDD" id="cd01098">
    <property type="entry name" value="PAN_AP_plant"/>
    <property type="match status" value="1"/>
</dbReference>
<keyword evidence="7 15" id="KW-0418">Kinase</keyword>
<dbReference type="InterPro" id="IPR011009">
    <property type="entry name" value="Kinase-like_dom_sf"/>
</dbReference>
<keyword evidence="3 15" id="KW-0808">Transferase</keyword>
<gene>
    <name evidence="23" type="ORF">CDL15_Pgr017005</name>
</gene>
<feature type="domain" description="Apple" evidence="22">
    <location>
        <begin position="346"/>
        <end position="427"/>
    </location>
</feature>
<evidence type="ECO:0000259" key="22">
    <source>
        <dbReference type="PROSITE" id="PS50948"/>
    </source>
</evidence>
<feature type="domain" description="Protein kinase" evidence="19">
    <location>
        <begin position="479"/>
        <end position="771"/>
    </location>
</feature>
<dbReference type="InterPro" id="IPR021820">
    <property type="entry name" value="S-locus_recpt_kinase_C"/>
</dbReference>
<dbReference type="InterPro" id="IPR000719">
    <property type="entry name" value="Prot_kinase_dom"/>
</dbReference>
<feature type="domain" description="Bulb-type lectin" evidence="21">
    <location>
        <begin position="27"/>
        <end position="152"/>
    </location>
</feature>
<dbReference type="Gene3D" id="2.90.10.10">
    <property type="entry name" value="Bulb-type lectin domain"/>
    <property type="match status" value="1"/>
</dbReference>
<evidence type="ECO:0000313" key="24">
    <source>
        <dbReference type="Proteomes" id="UP000197138"/>
    </source>
</evidence>
<evidence type="ECO:0000256" key="2">
    <source>
        <dbReference type="ARBA" id="ARBA00022527"/>
    </source>
</evidence>
<dbReference type="EC" id="2.7.11.1" evidence="15"/>
<feature type="chain" id="PRO_5013052830" description="Receptor-like serine/threonine-protein kinase" evidence="18">
    <location>
        <begin position="25"/>
        <end position="771"/>
    </location>
</feature>
<keyword evidence="8 15" id="KW-0067">ATP-binding</keyword>
<dbReference type="AlphaFoldDB" id="A0A218WXT2"/>
<comment type="catalytic activity">
    <reaction evidence="14 15">
        <text>L-seryl-[protein] + ATP = O-phospho-L-seryl-[protein] + ADP + H(+)</text>
        <dbReference type="Rhea" id="RHEA:17989"/>
        <dbReference type="Rhea" id="RHEA-COMP:9863"/>
        <dbReference type="Rhea" id="RHEA-COMP:11604"/>
        <dbReference type="ChEBI" id="CHEBI:15378"/>
        <dbReference type="ChEBI" id="CHEBI:29999"/>
        <dbReference type="ChEBI" id="CHEBI:30616"/>
        <dbReference type="ChEBI" id="CHEBI:83421"/>
        <dbReference type="ChEBI" id="CHEBI:456216"/>
        <dbReference type="EC" id="2.7.11.1"/>
    </reaction>
</comment>
<sequence>MGASTKILLFSLHSLLLFLHHSHCKTLKIITQTLPLHDGDVLLSENENFALGFFSPGNSTHRFIGIWYNKVAQQTVFWVANRDRPINDTSGVLSINSAGDLFLRCCNNGSLPLWSTNMSTTIPENTIIAQLQDTSNFILLQAPSNHLLWQSFDHPTDTLMPFMKLGLDQRTSIDWVLTSWRSKDDPGSGNFTLRINQTGYPQLFLYSNGAPHWRGGPWMGLRWSGVPQVTNDFLFNLSFVNNQEEVSYFYGLRNTSIFLRVAMDPSGMIQRSILQPRDGRWNKFWAAPEEQCDHYSFCGANGNCNPYNMDQFSCACLPGFEPKSPADWLLRDGSGGCMRSPGASICQSGEGFVMVRHVKVPDTSRAHASMSLSLKECEQKCLRDCSCTAYTIADESRGGFGCLAWYGDLLDIQKLSNSGQDLYVRVDAATLGRTRPLATPRTAHFEDQSQNMQDLEYDSKKSDLPLFDLSTIATATNNFSFINKLGQGGFGSVYKGVLDDGKEIAVKRLSKSSGQGIREFRNEVTLIAKLQRRNLVKILGCCIQEDEKMLIYEYLPNKSLDSFLFDEKKRLLLDWRKRFEIASGIARGILYLHQDSRFRIIHRDLKTSNVLLDASMNPKISDFGMARICGGDQIEGNTRRVFGVVLLEIISGKRNSSFYQGNPSCNLVGLVWESWKKGSSLDIVDPSMGNMYPDCEVLRCIQIGLLCMQEFAMDRPTMSAVVFMLGTNVRLPSPKQPAFAFKRIQGTSDISSSGERANSVNDMSLTVLEAR</sequence>
<keyword evidence="4" id="KW-0812">Transmembrane</keyword>
<dbReference type="FunFam" id="1.10.510.10:FF:001019">
    <property type="entry name" value="G-type lectin S-receptor-like serine/threonine-protein kinase B120"/>
    <property type="match status" value="1"/>
</dbReference>
<comment type="caution">
    <text evidence="23">The sequence shown here is derived from an EMBL/GenBank/DDBJ whole genome shotgun (WGS) entry which is preliminary data.</text>
</comment>
<comment type="similarity">
    <text evidence="15">Belongs to the protein kinase superfamily. Ser/Thr protein kinase family.</text>
</comment>
<evidence type="ECO:0000256" key="4">
    <source>
        <dbReference type="ARBA" id="ARBA00022692"/>
    </source>
</evidence>
<evidence type="ECO:0000256" key="1">
    <source>
        <dbReference type="ARBA" id="ARBA00004479"/>
    </source>
</evidence>
<organism evidence="23 24">
    <name type="scientific">Punica granatum</name>
    <name type="common">Pomegranate</name>
    <dbReference type="NCBI Taxonomy" id="22663"/>
    <lineage>
        <taxon>Eukaryota</taxon>
        <taxon>Viridiplantae</taxon>
        <taxon>Streptophyta</taxon>
        <taxon>Embryophyta</taxon>
        <taxon>Tracheophyta</taxon>
        <taxon>Spermatophyta</taxon>
        <taxon>Magnoliopsida</taxon>
        <taxon>eudicotyledons</taxon>
        <taxon>Gunneridae</taxon>
        <taxon>Pentapetalae</taxon>
        <taxon>rosids</taxon>
        <taxon>malvids</taxon>
        <taxon>Myrtales</taxon>
        <taxon>Lythraceae</taxon>
        <taxon>Punica</taxon>
    </lineage>
</organism>
<dbReference type="Pfam" id="PF11883">
    <property type="entry name" value="DUF3403"/>
    <property type="match status" value="1"/>
</dbReference>
<dbReference type="InterPro" id="IPR000742">
    <property type="entry name" value="EGF"/>
</dbReference>
<proteinExistence type="inferred from homology"/>
<evidence type="ECO:0000256" key="3">
    <source>
        <dbReference type="ARBA" id="ARBA00022679"/>
    </source>
</evidence>
<dbReference type="GO" id="GO:0048544">
    <property type="term" value="P:recognition of pollen"/>
    <property type="evidence" value="ECO:0007669"/>
    <property type="project" value="InterPro"/>
</dbReference>